<evidence type="ECO:0000256" key="1">
    <source>
        <dbReference type="SAM" id="SignalP"/>
    </source>
</evidence>
<reference evidence="2 3" key="1">
    <citation type="submission" date="2017-11" db="EMBL/GenBank/DDBJ databases">
        <title>Genomic Encyclopedia of Archaeal and Bacterial Type Strains, Phase II (KMG-II): From Individual Species to Whole Genera.</title>
        <authorList>
            <person name="Goeker M."/>
        </authorList>
    </citation>
    <scope>NUCLEOTIDE SEQUENCE [LARGE SCALE GENOMIC DNA]</scope>
    <source>
        <strain evidence="2 3">DSM 11115</strain>
    </source>
</reference>
<keyword evidence="3" id="KW-1185">Reference proteome</keyword>
<dbReference type="OrthoDB" id="9945346at2"/>
<comment type="caution">
    <text evidence="2">The sequence shown here is derived from an EMBL/GenBank/DDBJ whole genome shotgun (WGS) entry which is preliminary data.</text>
</comment>
<keyword evidence="1" id="KW-0732">Signal</keyword>
<dbReference type="Proteomes" id="UP000228535">
    <property type="component" value="Unassembled WGS sequence"/>
</dbReference>
<evidence type="ECO:0008006" key="4">
    <source>
        <dbReference type="Google" id="ProtNLM"/>
    </source>
</evidence>
<feature type="signal peptide" evidence="1">
    <location>
        <begin position="1"/>
        <end position="23"/>
    </location>
</feature>
<dbReference type="EMBL" id="PGFA01000001">
    <property type="protein sequence ID" value="PJJ60371.1"/>
    <property type="molecule type" value="Genomic_DNA"/>
</dbReference>
<accession>A0A2M9BQY5</accession>
<gene>
    <name evidence="2" type="ORF">CLV45_1797</name>
</gene>
<dbReference type="RefSeq" id="WP_157807384.1">
    <property type="nucleotide sequence ID" value="NZ_PGFA01000001.1"/>
</dbReference>
<evidence type="ECO:0000313" key="3">
    <source>
        <dbReference type="Proteomes" id="UP000228535"/>
    </source>
</evidence>
<organism evidence="2 3">
    <name type="scientific">Hymenobacter chitinivorans DSM 11115</name>
    <dbReference type="NCBI Taxonomy" id="1121954"/>
    <lineage>
        <taxon>Bacteria</taxon>
        <taxon>Pseudomonadati</taxon>
        <taxon>Bacteroidota</taxon>
        <taxon>Cytophagia</taxon>
        <taxon>Cytophagales</taxon>
        <taxon>Hymenobacteraceae</taxon>
        <taxon>Hymenobacter</taxon>
    </lineage>
</organism>
<feature type="chain" id="PRO_5014889728" description="Lipocalin-like protein" evidence="1">
    <location>
        <begin position="24"/>
        <end position="173"/>
    </location>
</feature>
<dbReference type="AlphaFoldDB" id="A0A2M9BQY5"/>
<name>A0A2M9BQY5_9BACT</name>
<dbReference type="PROSITE" id="PS51257">
    <property type="entry name" value="PROKAR_LIPOPROTEIN"/>
    <property type="match status" value="1"/>
</dbReference>
<protein>
    <recommendedName>
        <fullName evidence="4">Lipocalin-like protein</fullName>
    </recommendedName>
</protein>
<proteinExistence type="predicted"/>
<sequence length="173" mass="19541">MRNTLHRTLWGYLLLLLGSCISACTSHDQREALEGLWSIDSFRVGKQDVTDCLWTSLIHLKSNAGCTFPKDPNGGPCAGLSSAGSGGWTVDEETKKLTIHAKQSPLFAGEYDVTFIDDTLKRMLLVRLTSQNRVITCRKGLFDYEQNRRLMQRIVKPRDIAPVKRPGFLQWDK</sequence>
<evidence type="ECO:0000313" key="2">
    <source>
        <dbReference type="EMBL" id="PJJ60371.1"/>
    </source>
</evidence>